<dbReference type="AlphaFoldDB" id="A0AAD9M1X2"/>
<evidence type="ECO:0000313" key="2">
    <source>
        <dbReference type="EMBL" id="KAK2028962.1"/>
    </source>
</evidence>
<evidence type="ECO:0000256" key="1">
    <source>
        <dbReference type="SAM" id="MobiDB-lite"/>
    </source>
</evidence>
<reference evidence="2" key="1">
    <citation type="submission" date="2021-06" db="EMBL/GenBank/DDBJ databases">
        <title>Comparative genomics, transcriptomics and evolutionary studies reveal genomic signatures of adaptation to plant cell wall in hemibiotrophic fungi.</title>
        <authorList>
            <consortium name="DOE Joint Genome Institute"/>
            <person name="Baroncelli R."/>
            <person name="Diaz J.F."/>
            <person name="Benocci T."/>
            <person name="Peng M."/>
            <person name="Battaglia E."/>
            <person name="Haridas S."/>
            <person name="Andreopoulos W."/>
            <person name="Labutti K."/>
            <person name="Pangilinan J."/>
            <person name="Floch G.L."/>
            <person name="Makela M.R."/>
            <person name="Henrissat B."/>
            <person name="Grigoriev I.V."/>
            <person name="Crouch J.A."/>
            <person name="De Vries R.P."/>
            <person name="Sukno S.A."/>
            <person name="Thon M.R."/>
        </authorList>
    </citation>
    <scope>NUCLEOTIDE SEQUENCE</scope>
    <source>
        <strain evidence="2">MAFF235873</strain>
    </source>
</reference>
<dbReference type="EMBL" id="MU842870">
    <property type="protein sequence ID" value="KAK2028962.1"/>
    <property type="molecule type" value="Genomic_DNA"/>
</dbReference>
<proteinExistence type="predicted"/>
<sequence length="277" mass="30324">MNTMAETRNPAYDFCLQDERCDCSKCAAKSGPVAESPPDQELRESVSRLERCQKDAEKKRAAYDAWGRDSDKLCETLAREEALILTYRSMIDAAHDRCSTAHQEYSDRWGPEAVAKVHREYTGCAESLTDARLEVEQAYARFGRVHLESKLAQKLRERLANMERGIGGGGLSSAAAAAAGPRGQLGPEAPAKAMMAGWLSSSTAVTDSAGDDVSTLPPSEVSPSLSRRKRRAAEWKSGNGRRDHQTATGGAPMKQGAPTKRDTISRGRGSRYQPYRR</sequence>
<name>A0AAD9M1X2_9PEZI</name>
<feature type="region of interest" description="Disordered" evidence="1">
    <location>
        <begin position="204"/>
        <end position="277"/>
    </location>
</feature>
<gene>
    <name evidence="2" type="ORF">LX32DRAFT_682789</name>
</gene>
<comment type="caution">
    <text evidence="2">The sequence shown here is derived from an EMBL/GenBank/DDBJ whole genome shotgun (WGS) entry which is preliminary data.</text>
</comment>
<accession>A0AAD9M1X2</accession>
<dbReference type="Proteomes" id="UP001232148">
    <property type="component" value="Unassembled WGS sequence"/>
</dbReference>
<evidence type="ECO:0000313" key="3">
    <source>
        <dbReference type="Proteomes" id="UP001232148"/>
    </source>
</evidence>
<organism evidence="2 3">
    <name type="scientific">Colletotrichum zoysiae</name>
    <dbReference type="NCBI Taxonomy" id="1216348"/>
    <lineage>
        <taxon>Eukaryota</taxon>
        <taxon>Fungi</taxon>
        <taxon>Dikarya</taxon>
        <taxon>Ascomycota</taxon>
        <taxon>Pezizomycotina</taxon>
        <taxon>Sordariomycetes</taxon>
        <taxon>Hypocreomycetidae</taxon>
        <taxon>Glomerellales</taxon>
        <taxon>Glomerellaceae</taxon>
        <taxon>Colletotrichum</taxon>
        <taxon>Colletotrichum graminicola species complex</taxon>
    </lineage>
</organism>
<protein>
    <submittedName>
        <fullName evidence="2">Uncharacterized protein</fullName>
    </submittedName>
</protein>
<keyword evidence="3" id="KW-1185">Reference proteome</keyword>